<dbReference type="PROSITE" id="PS00723">
    <property type="entry name" value="POLYPRENYL_SYNTHASE_1"/>
    <property type="match status" value="1"/>
</dbReference>
<reference evidence="7 8" key="1">
    <citation type="submission" date="2019-10" db="EMBL/GenBank/DDBJ databases">
        <title>Rubrobacter sp nov SCSIO 52090 isolated from a deep-sea sediment in the South China Sea.</title>
        <authorList>
            <person name="Chen R.W."/>
        </authorList>
    </citation>
    <scope>NUCLEOTIDE SEQUENCE [LARGE SCALE GENOMIC DNA]</scope>
    <source>
        <strain evidence="7 8">SCSIO 52909</strain>
    </source>
</reference>
<dbReference type="KEGG" id="rub:GBA63_12575"/>
<sequence length="307" mass="32146">MDEVEDLLADVGERAPAPLVRPSLEALTSGGKRLRPLLLILAARMGDADTGDLLRAATAIEVLHTATLVHDDIVDGAKTRRGIPTAAARYGREVAAATGDYLFAETFSGLAGIGDPRLVRAFAEASVGLAVGELEQYRANGATVEVEAYLEHIRKKTAGLFRVACVAGGTLGGLSLAQIDALATYGQALGIAFQMSDDIMDLVGKPGLMGKGIGTDLVEGTVTLPVIFALREGDSGTIRRVLSDPRPSAELLEAGIEAVLATGAVEKTEEWARGEIEGALRDLSLLPDCPERDFLESVASEVVGRDA</sequence>
<dbReference type="Pfam" id="PF00348">
    <property type="entry name" value="polyprenyl_synt"/>
    <property type="match status" value="1"/>
</dbReference>
<dbReference type="EMBL" id="CP045119">
    <property type="protein sequence ID" value="QIN83379.1"/>
    <property type="molecule type" value="Genomic_DNA"/>
</dbReference>
<dbReference type="InterPro" id="IPR033749">
    <property type="entry name" value="Polyprenyl_synt_CS"/>
</dbReference>
<dbReference type="GO" id="GO:0008299">
    <property type="term" value="P:isoprenoid biosynthetic process"/>
    <property type="evidence" value="ECO:0007669"/>
    <property type="project" value="InterPro"/>
</dbReference>
<evidence type="ECO:0000313" key="7">
    <source>
        <dbReference type="EMBL" id="QIN83379.1"/>
    </source>
</evidence>
<dbReference type="SFLD" id="SFLDS00005">
    <property type="entry name" value="Isoprenoid_Synthase_Type_I"/>
    <property type="match status" value="1"/>
</dbReference>
<keyword evidence="3 6" id="KW-0808">Transferase</keyword>
<protein>
    <recommendedName>
        <fullName evidence="9">Polyprenyl synthetase family protein</fullName>
    </recommendedName>
</protein>
<evidence type="ECO:0000313" key="8">
    <source>
        <dbReference type="Proteomes" id="UP000501452"/>
    </source>
</evidence>
<dbReference type="Proteomes" id="UP000501452">
    <property type="component" value="Chromosome"/>
</dbReference>
<dbReference type="GO" id="GO:0004659">
    <property type="term" value="F:prenyltransferase activity"/>
    <property type="evidence" value="ECO:0007669"/>
    <property type="project" value="InterPro"/>
</dbReference>
<dbReference type="AlphaFoldDB" id="A0A6G8QA97"/>
<name>A0A6G8QA97_9ACTN</name>
<dbReference type="GO" id="GO:0046872">
    <property type="term" value="F:metal ion binding"/>
    <property type="evidence" value="ECO:0007669"/>
    <property type="project" value="UniProtKB-KW"/>
</dbReference>
<dbReference type="PANTHER" id="PTHR12001">
    <property type="entry name" value="GERANYLGERANYL PYROPHOSPHATE SYNTHASE"/>
    <property type="match status" value="1"/>
</dbReference>
<comment type="similarity">
    <text evidence="2 6">Belongs to the FPP/GGPP synthase family.</text>
</comment>
<dbReference type="RefSeq" id="WP_166176607.1">
    <property type="nucleotide sequence ID" value="NZ_CP045119.1"/>
</dbReference>
<comment type="cofactor">
    <cofactor evidence="1">
        <name>Mg(2+)</name>
        <dbReference type="ChEBI" id="CHEBI:18420"/>
    </cofactor>
</comment>
<dbReference type="InterPro" id="IPR000092">
    <property type="entry name" value="Polyprenyl_synt"/>
</dbReference>
<evidence type="ECO:0000256" key="5">
    <source>
        <dbReference type="ARBA" id="ARBA00022842"/>
    </source>
</evidence>
<dbReference type="PANTHER" id="PTHR12001:SF69">
    <property type="entry name" value="ALL TRANS-POLYPRENYL-DIPHOSPHATE SYNTHASE PDSS1"/>
    <property type="match status" value="1"/>
</dbReference>
<dbReference type="CDD" id="cd00685">
    <property type="entry name" value="Trans_IPPS_HT"/>
    <property type="match status" value="1"/>
</dbReference>
<dbReference type="SUPFAM" id="SSF48576">
    <property type="entry name" value="Terpenoid synthases"/>
    <property type="match status" value="1"/>
</dbReference>
<gene>
    <name evidence="7" type="ORF">GBA63_12575</name>
</gene>
<evidence type="ECO:0000256" key="3">
    <source>
        <dbReference type="ARBA" id="ARBA00022679"/>
    </source>
</evidence>
<keyword evidence="5" id="KW-0460">Magnesium</keyword>
<dbReference type="PROSITE" id="PS00444">
    <property type="entry name" value="POLYPRENYL_SYNTHASE_2"/>
    <property type="match status" value="1"/>
</dbReference>
<dbReference type="Gene3D" id="1.10.600.10">
    <property type="entry name" value="Farnesyl Diphosphate Synthase"/>
    <property type="match status" value="1"/>
</dbReference>
<evidence type="ECO:0000256" key="2">
    <source>
        <dbReference type="ARBA" id="ARBA00006706"/>
    </source>
</evidence>
<keyword evidence="8" id="KW-1185">Reference proteome</keyword>
<dbReference type="InterPro" id="IPR008949">
    <property type="entry name" value="Isoprenoid_synthase_dom_sf"/>
</dbReference>
<proteinExistence type="inferred from homology"/>
<evidence type="ECO:0008006" key="9">
    <source>
        <dbReference type="Google" id="ProtNLM"/>
    </source>
</evidence>
<evidence type="ECO:0000256" key="4">
    <source>
        <dbReference type="ARBA" id="ARBA00022723"/>
    </source>
</evidence>
<organism evidence="7 8">
    <name type="scientific">Rubrobacter tropicus</name>
    <dbReference type="NCBI Taxonomy" id="2653851"/>
    <lineage>
        <taxon>Bacteria</taxon>
        <taxon>Bacillati</taxon>
        <taxon>Actinomycetota</taxon>
        <taxon>Rubrobacteria</taxon>
        <taxon>Rubrobacterales</taxon>
        <taxon>Rubrobacteraceae</taxon>
        <taxon>Rubrobacter</taxon>
    </lineage>
</organism>
<accession>A0A6G8QA97</accession>
<evidence type="ECO:0000256" key="6">
    <source>
        <dbReference type="RuleBase" id="RU004466"/>
    </source>
</evidence>
<keyword evidence="4" id="KW-0479">Metal-binding</keyword>
<evidence type="ECO:0000256" key="1">
    <source>
        <dbReference type="ARBA" id="ARBA00001946"/>
    </source>
</evidence>